<evidence type="ECO:0008006" key="3">
    <source>
        <dbReference type="Google" id="ProtNLM"/>
    </source>
</evidence>
<organism evidence="1 2">
    <name type="scientific">Lolium multiflorum</name>
    <name type="common">Italian ryegrass</name>
    <name type="synonym">Lolium perenne subsp. multiflorum</name>
    <dbReference type="NCBI Taxonomy" id="4521"/>
    <lineage>
        <taxon>Eukaryota</taxon>
        <taxon>Viridiplantae</taxon>
        <taxon>Streptophyta</taxon>
        <taxon>Embryophyta</taxon>
        <taxon>Tracheophyta</taxon>
        <taxon>Spermatophyta</taxon>
        <taxon>Magnoliopsida</taxon>
        <taxon>Liliopsida</taxon>
        <taxon>Poales</taxon>
        <taxon>Poaceae</taxon>
        <taxon>BOP clade</taxon>
        <taxon>Pooideae</taxon>
        <taxon>Poodae</taxon>
        <taxon>Poeae</taxon>
        <taxon>Poeae Chloroplast Group 2 (Poeae type)</taxon>
        <taxon>Loliodinae</taxon>
        <taxon>Loliinae</taxon>
        <taxon>Lolium</taxon>
    </lineage>
</organism>
<protein>
    <recommendedName>
        <fullName evidence="3">Reverse transcriptase</fullName>
    </recommendedName>
</protein>
<dbReference type="PANTHER" id="PTHR33116:SF78">
    <property type="entry name" value="OS12G0587133 PROTEIN"/>
    <property type="match status" value="1"/>
</dbReference>
<proteinExistence type="predicted"/>
<reference evidence="1" key="1">
    <citation type="submission" date="2023-07" db="EMBL/GenBank/DDBJ databases">
        <title>A chromosome-level genome assembly of Lolium multiflorum.</title>
        <authorList>
            <person name="Chen Y."/>
            <person name="Copetti D."/>
            <person name="Kolliker R."/>
            <person name="Studer B."/>
        </authorList>
    </citation>
    <scope>NUCLEOTIDE SEQUENCE</scope>
    <source>
        <strain evidence="1">02402/16</strain>
        <tissue evidence="1">Leaf</tissue>
    </source>
</reference>
<dbReference type="PANTHER" id="PTHR33116">
    <property type="entry name" value="REVERSE TRANSCRIPTASE ZINC-BINDING DOMAIN-CONTAINING PROTEIN-RELATED-RELATED"/>
    <property type="match status" value="1"/>
</dbReference>
<comment type="caution">
    <text evidence="1">The sequence shown here is derived from an EMBL/GenBank/DDBJ whole genome shotgun (WGS) entry which is preliminary data.</text>
</comment>
<dbReference type="AlphaFoldDB" id="A0AAD8SQ32"/>
<dbReference type="EMBL" id="JAUUTY010000003">
    <property type="protein sequence ID" value="KAK1662353.1"/>
    <property type="molecule type" value="Genomic_DNA"/>
</dbReference>
<accession>A0AAD8SQ32</accession>
<evidence type="ECO:0000313" key="1">
    <source>
        <dbReference type="EMBL" id="KAK1662353.1"/>
    </source>
</evidence>
<dbReference type="Proteomes" id="UP001231189">
    <property type="component" value="Unassembled WGS sequence"/>
</dbReference>
<name>A0AAD8SQ32_LOLMU</name>
<sequence length="305" mass="33659">MEILHLMIEKASAVGLLTPLASSGLRHRTSIYADDVVTFLRPLALDLNVFAAIIQDFGDASGLHTNMAKCTANLIRCSDTDEEAVVRELRCPVVPFPLRYLGLPLTLRKPTAAQLQYLVDKVANKLPGWRASLLDRGGHLELVRATLSAIPIFSMMSLDIPAKTLTAIEKIIRGFLWKGRKDVKGGHCLVAWDKVCAPKEWGGLVSPISDMAPNLLKAVPKRLTRTRKVQEGLASAWLDAVPPDLDATAIRELFYVADMLEDIALLEGVEDSFRWGWEKDFAYSECSGYRAMFGARVDMPGALQI</sequence>
<evidence type="ECO:0000313" key="2">
    <source>
        <dbReference type="Proteomes" id="UP001231189"/>
    </source>
</evidence>
<gene>
    <name evidence="1" type="ORF">QYE76_050512</name>
</gene>
<keyword evidence="2" id="KW-1185">Reference proteome</keyword>